<evidence type="ECO:0000313" key="6">
    <source>
        <dbReference type="Proteomes" id="UP000199134"/>
    </source>
</evidence>
<dbReference type="PANTHER" id="PTHR31084">
    <property type="entry name" value="ALPHA-L-FUCOSIDASE 2"/>
    <property type="match status" value="1"/>
</dbReference>
<reference evidence="6" key="1">
    <citation type="submission" date="2016-10" db="EMBL/GenBank/DDBJ databases">
        <authorList>
            <person name="de Groot N.N."/>
        </authorList>
    </citation>
    <scope>NUCLEOTIDE SEQUENCE [LARGE SCALE GENOMIC DNA]</scope>
    <source>
        <strain evidence="6">BP1-145</strain>
    </source>
</reference>
<dbReference type="RefSeq" id="WP_091854515.1">
    <property type="nucleotide sequence ID" value="NZ_FNIW01000019.1"/>
</dbReference>
<dbReference type="InterPro" id="IPR049053">
    <property type="entry name" value="AFCA-like_C"/>
</dbReference>
<feature type="chain" id="PRO_5011776239" evidence="1">
    <location>
        <begin position="21"/>
        <end position="882"/>
    </location>
</feature>
<dbReference type="PIRSF" id="PIRSF007663">
    <property type="entry name" value="UCP007663"/>
    <property type="match status" value="1"/>
</dbReference>
<dbReference type="InterPro" id="IPR054363">
    <property type="entry name" value="GH95_cat"/>
</dbReference>
<evidence type="ECO:0000259" key="4">
    <source>
        <dbReference type="Pfam" id="PF22124"/>
    </source>
</evidence>
<accession>A0A1H0JCB4</accession>
<dbReference type="Proteomes" id="UP000199134">
    <property type="component" value="Unassembled WGS sequence"/>
</dbReference>
<feature type="domain" description="Alpha fucosidase A-like C-terminal" evidence="3">
    <location>
        <begin position="712"/>
        <end position="771"/>
    </location>
</feature>
<proteinExistence type="predicted"/>
<dbReference type="Pfam" id="PF21307">
    <property type="entry name" value="Glyco_hydro_95_C"/>
    <property type="match status" value="1"/>
</dbReference>
<dbReference type="SUPFAM" id="SSF48208">
    <property type="entry name" value="Six-hairpin glycosidases"/>
    <property type="match status" value="1"/>
</dbReference>
<keyword evidence="1" id="KW-0732">Signal</keyword>
<dbReference type="Gene3D" id="1.50.10.10">
    <property type="match status" value="1"/>
</dbReference>
<dbReference type="EMBL" id="FNIW01000019">
    <property type="protein sequence ID" value="SDO41435.1"/>
    <property type="molecule type" value="Genomic_DNA"/>
</dbReference>
<feature type="domain" description="Glycosyl hydrolase family 95 N-terminal" evidence="2">
    <location>
        <begin position="29"/>
        <end position="264"/>
    </location>
</feature>
<dbReference type="GO" id="GO:0004560">
    <property type="term" value="F:alpha-L-fucosidase activity"/>
    <property type="evidence" value="ECO:0007669"/>
    <property type="project" value="InterPro"/>
</dbReference>
<dbReference type="InterPro" id="IPR012341">
    <property type="entry name" value="6hp_glycosidase-like_sf"/>
</dbReference>
<comment type="caution">
    <text evidence="5">The sequence shown here is derived from an EMBL/GenBank/DDBJ whole genome shotgun (WGS) entry which is preliminary data.</text>
</comment>
<evidence type="ECO:0000259" key="3">
    <source>
        <dbReference type="Pfam" id="PF21307"/>
    </source>
</evidence>
<dbReference type="PANTHER" id="PTHR31084:SF0">
    <property type="entry name" value="ALPHA-L-FUCOSIDASE 2"/>
    <property type="match status" value="1"/>
</dbReference>
<sequence>MKRITLTLLTFLGFCSQIAAQDIDNTNRLWDNKPAKIWLEALPIGNGRIGGMIYGGPRVDEIQLNEDSFWSGGPHNNNSSTAASNLATVRNYIFNGQEKKAEDLINQQFIKGPHGQKYLHLGSLRMTHDNITDAEVTNYRRELDLQKALSTVSFEHHGHHYRRTAFATMPDSIIVVRLEADTLSSFTLRHIISDFTRSASKSDDGWLSIITGVDHEGVAYKLKGYLRYRVESDGEVTYGTSSAVTVKDYTWATIYISAATNYLKYNNTSGKGSAKALSYLNSALKHNYDELLSRHVEAYQKQYDRVRLWLPSSQTNSQLTTEKRLDKFYGSTDWGMVALLFNYGRYLLISSSQPGSQPANLQGLWNNLKDAPWDSKYTININAEMNYWPSEVCNLTETNKPFFSMIRDLSETGAKTAKNMYRCGGWVAHHNTDIWRIAGPVDGAFWGMYPNGGAWLATHLWQHYLYTGDVEFLREWYPVIKGTADFYMDYMQPIPENCVFAKNITAEDKYNWLVVVPSVSPEQGPAGKSTPVTAGCTMDNQIVFDALTNTLKAAEILGEDEEYIAKLKTQISKIPPMQIGSRKQLQEWLIDADGSEMQHRHISHLYGLFPSNQISPFNHNELYAAAKQTLTDRGDAATGWSLGWKICFWARMLDGTHALTILKNMLRLLPSDDVTSQYPNGRTYPNLFDAHPPFQIDGNFGATAGIAEMLLQSHDGAIHLLPALPSAWKEGSISGLKARGAFEVDMEWKEGKLTAAVLRSAIGGTARLRSYVELEGEGLTPAEGDCPNPLYAPADIKEPLLAKSLSEKPSLTVKKVYEYDLQTVPGGKYRIYEKNYKSTGIHNAHNAHQPHKTHKTHNILGQRLSAPQKGLNIINGKKIIKH</sequence>
<evidence type="ECO:0000256" key="1">
    <source>
        <dbReference type="SAM" id="SignalP"/>
    </source>
</evidence>
<feature type="domain" description="Glycosyl hydrolase family 95 catalytic" evidence="4">
    <location>
        <begin position="287"/>
        <end position="710"/>
    </location>
</feature>
<dbReference type="InterPro" id="IPR008928">
    <property type="entry name" value="6-hairpin_glycosidase_sf"/>
</dbReference>
<dbReference type="AlphaFoldDB" id="A0A1H0JCB4"/>
<protein>
    <submittedName>
        <fullName evidence="5">Alpha-L-fucosidase 2</fullName>
    </submittedName>
</protein>
<name>A0A1H0JCB4_9BACT</name>
<gene>
    <name evidence="5" type="ORF">SAMN04487900_11927</name>
</gene>
<dbReference type="GO" id="GO:0005975">
    <property type="term" value="P:carbohydrate metabolic process"/>
    <property type="evidence" value="ECO:0007669"/>
    <property type="project" value="InterPro"/>
</dbReference>
<organism evidence="5 6">
    <name type="scientific">Prevotella communis</name>
    <dbReference type="NCBI Taxonomy" id="2913614"/>
    <lineage>
        <taxon>Bacteria</taxon>
        <taxon>Pseudomonadati</taxon>
        <taxon>Bacteroidota</taxon>
        <taxon>Bacteroidia</taxon>
        <taxon>Bacteroidales</taxon>
        <taxon>Prevotellaceae</taxon>
        <taxon>Prevotella</taxon>
    </lineage>
</organism>
<dbReference type="InterPro" id="IPR027414">
    <property type="entry name" value="GH95_N_dom"/>
</dbReference>
<dbReference type="OrthoDB" id="9802600at2"/>
<feature type="signal peptide" evidence="1">
    <location>
        <begin position="1"/>
        <end position="20"/>
    </location>
</feature>
<evidence type="ECO:0000313" key="5">
    <source>
        <dbReference type="EMBL" id="SDO41435.1"/>
    </source>
</evidence>
<dbReference type="InterPro" id="IPR016518">
    <property type="entry name" value="Alpha-L-fucosidase"/>
</dbReference>
<dbReference type="Pfam" id="PF14498">
    <property type="entry name" value="Glyco_hyd_65N_2"/>
    <property type="match status" value="1"/>
</dbReference>
<dbReference type="Pfam" id="PF22124">
    <property type="entry name" value="Glyco_hydro_95_cat"/>
    <property type="match status" value="1"/>
</dbReference>
<evidence type="ECO:0000259" key="2">
    <source>
        <dbReference type="Pfam" id="PF14498"/>
    </source>
</evidence>